<protein>
    <recommendedName>
        <fullName evidence="3">AB hydrolase-1 domain-containing protein</fullName>
    </recommendedName>
</protein>
<evidence type="ECO:0000256" key="2">
    <source>
        <dbReference type="ARBA" id="ARBA00038334"/>
    </source>
</evidence>
<organism evidence="4 5">
    <name type="scientific">Monosporascus cannonballus</name>
    <dbReference type="NCBI Taxonomy" id="155416"/>
    <lineage>
        <taxon>Eukaryota</taxon>
        <taxon>Fungi</taxon>
        <taxon>Dikarya</taxon>
        <taxon>Ascomycota</taxon>
        <taxon>Pezizomycotina</taxon>
        <taxon>Sordariomycetes</taxon>
        <taxon>Xylariomycetidae</taxon>
        <taxon>Xylariales</taxon>
        <taxon>Xylariales incertae sedis</taxon>
        <taxon>Monosporascus</taxon>
    </lineage>
</organism>
<reference evidence="4 5" key="1">
    <citation type="submission" date="2018-06" db="EMBL/GenBank/DDBJ databases">
        <title>Complete Genomes of Monosporascus.</title>
        <authorList>
            <person name="Robinson A.J."/>
            <person name="Natvig D.O."/>
        </authorList>
    </citation>
    <scope>NUCLEOTIDE SEQUENCE [LARGE SCALE GENOMIC DNA]</scope>
    <source>
        <strain evidence="4 5">CBS 609.92</strain>
    </source>
</reference>
<dbReference type="PANTHER" id="PTHR43329">
    <property type="entry name" value="EPOXIDE HYDROLASE"/>
    <property type="match status" value="1"/>
</dbReference>
<dbReference type="Pfam" id="PF00561">
    <property type="entry name" value="Abhydrolase_1"/>
    <property type="match status" value="1"/>
</dbReference>
<dbReference type="InterPro" id="IPR029058">
    <property type="entry name" value="AB_hydrolase_fold"/>
</dbReference>
<gene>
    <name evidence="4" type="ORF">DL762_007814</name>
</gene>
<comment type="caution">
    <text evidence="4">The sequence shown here is derived from an EMBL/GenBank/DDBJ whole genome shotgun (WGS) entry which is preliminary data.</text>
</comment>
<name>A0ABY0H2F7_9PEZI</name>
<accession>A0ABY0H2F7</accession>
<dbReference type="SUPFAM" id="SSF53474">
    <property type="entry name" value="alpha/beta-Hydrolases"/>
    <property type="match status" value="1"/>
</dbReference>
<keyword evidence="5" id="KW-1185">Reference proteome</keyword>
<comment type="similarity">
    <text evidence="2">Belongs to the AB hydrolase superfamily. Epoxide hydrolase family.</text>
</comment>
<evidence type="ECO:0000256" key="1">
    <source>
        <dbReference type="ARBA" id="ARBA00022801"/>
    </source>
</evidence>
<evidence type="ECO:0000313" key="4">
    <source>
        <dbReference type="EMBL" id="RYO80104.1"/>
    </source>
</evidence>
<dbReference type="EMBL" id="QJNS01000300">
    <property type="protein sequence ID" value="RYO80104.1"/>
    <property type="molecule type" value="Genomic_DNA"/>
</dbReference>
<dbReference type="Proteomes" id="UP000294003">
    <property type="component" value="Unassembled WGS sequence"/>
</dbReference>
<evidence type="ECO:0000313" key="5">
    <source>
        <dbReference type="Proteomes" id="UP000294003"/>
    </source>
</evidence>
<sequence>MFEGFQSFSILTQTVPGVSIQGLKSQNSSFKLPALLLLHGFPQSRHIWHRVAPRLVDKYTVVILDLRGYGDSSKPNDVSAYAKSAMARDCAVVMEHLGCDEYYVCAHDRGARVAHKLCVDYPQRVKKAIFLDICPTLAMYSATDFEFAKAYFHWFFLIQQEPLPETLISTNPQRFAELFMGGQQRDGLSIFDEECFDYYVKSLGDPPTVHAMCQDYRASATLDMEEARKDIKEGRLIRSPLLVLWGKHGVIEKCFDALKEWHAVADDGVLVDGYSVESGHYIPEQAPDDVISAILSFFSYNKS</sequence>
<dbReference type="PRINTS" id="PR00412">
    <property type="entry name" value="EPOXHYDRLASE"/>
</dbReference>
<dbReference type="Gene3D" id="3.40.50.1820">
    <property type="entry name" value="alpha/beta hydrolase"/>
    <property type="match status" value="1"/>
</dbReference>
<proteinExistence type="inferred from homology"/>
<keyword evidence="1" id="KW-0378">Hydrolase</keyword>
<dbReference type="InterPro" id="IPR000639">
    <property type="entry name" value="Epox_hydrolase-like"/>
</dbReference>
<feature type="domain" description="AB hydrolase-1" evidence="3">
    <location>
        <begin position="33"/>
        <end position="178"/>
    </location>
</feature>
<dbReference type="InterPro" id="IPR000073">
    <property type="entry name" value="AB_hydrolase_1"/>
</dbReference>
<evidence type="ECO:0000259" key="3">
    <source>
        <dbReference type="Pfam" id="PF00561"/>
    </source>
</evidence>